<keyword evidence="4" id="KW-1185">Reference proteome</keyword>
<organism evidence="3 4">
    <name type="scientific">Taibaiella lutea</name>
    <dbReference type="NCBI Taxonomy" id="2608001"/>
    <lineage>
        <taxon>Bacteria</taxon>
        <taxon>Pseudomonadati</taxon>
        <taxon>Bacteroidota</taxon>
        <taxon>Chitinophagia</taxon>
        <taxon>Chitinophagales</taxon>
        <taxon>Chitinophagaceae</taxon>
        <taxon>Taibaiella</taxon>
    </lineage>
</organism>
<dbReference type="InterPro" id="IPR026444">
    <property type="entry name" value="Secre_tail"/>
</dbReference>
<evidence type="ECO:0000259" key="2">
    <source>
        <dbReference type="Pfam" id="PF18962"/>
    </source>
</evidence>
<dbReference type="Pfam" id="PF00775">
    <property type="entry name" value="Dioxygenase_C"/>
    <property type="match status" value="1"/>
</dbReference>
<feature type="domain" description="Secretion system C-terminal sorting" evidence="2">
    <location>
        <begin position="254"/>
        <end position="325"/>
    </location>
</feature>
<name>A0A5M6CK62_9BACT</name>
<dbReference type="InterPro" id="IPR000627">
    <property type="entry name" value="Intradiol_dOase_C"/>
</dbReference>
<dbReference type="AlphaFoldDB" id="A0A5M6CK62"/>
<gene>
    <name evidence="3" type="ORF">F0919_13285</name>
</gene>
<dbReference type="PANTHER" id="PTHR34315">
    <property type="match status" value="1"/>
</dbReference>
<evidence type="ECO:0000259" key="1">
    <source>
        <dbReference type="Pfam" id="PF00775"/>
    </source>
</evidence>
<dbReference type="PANTHER" id="PTHR34315:SF1">
    <property type="entry name" value="INTRADIOL RING-CLEAVAGE DIOXYGENASES DOMAIN-CONTAINING PROTEIN-RELATED"/>
    <property type="match status" value="1"/>
</dbReference>
<sequence length="338" mass="36759">MERKEFLKGVGLAGAASLLPFGRLFAGGDNESKPTSCTLIPSETAGPFPLDLTANTYYFRNDVREDRTGAPLTVRLKIIGNSNCEPMNNVRVNIWHCDKDGVYSGYDSAQNPGGSASTKWLRGYQMTDANGEVEFSTIFPGWYAGRICHIHFQVYVSTSYAAVSQLTFDIAQKNALYAAFPSLYTKGDDPMTVAQDNVFSDGVAYQLATLTGDAASGYEAYLEVTVQGTGNSSGTGIGHIEKENAKQFVLGQNFPNPHNGVTSIPFTLVNASAVKFEIYDLMGRRVQELNQGKLSAGDYSVKVDLSAMGLSKGNYVYQIQVENNDGIFRQCKIMTATK</sequence>
<dbReference type="RefSeq" id="WP_150033256.1">
    <property type="nucleotide sequence ID" value="NZ_VWSH01000003.1"/>
</dbReference>
<dbReference type="EMBL" id="VWSH01000003">
    <property type="protein sequence ID" value="KAA5533509.1"/>
    <property type="molecule type" value="Genomic_DNA"/>
</dbReference>
<dbReference type="SUPFAM" id="SSF49482">
    <property type="entry name" value="Aromatic compound dioxygenase"/>
    <property type="match status" value="1"/>
</dbReference>
<dbReference type="NCBIfam" id="TIGR04183">
    <property type="entry name" value="Por_Secre_tail"/>
    <property type="match status" value="1"/>
</dbReference>
<evidence type="ECO:0000313" key="4">
    <source>
        <dbReference type="Proteomes" id="UP000323632"/>
    </source>
</evidence>
<dbReference type="Proteomes" id="UP000323632">
    <property type="component" value="Unassembled WGS sequence"/>
</dbReference>
<accession>A0A5M6CK62</accession>
<dbReference type="GO" id="GO:0008199">
    <property type="term" value="F:ferric iron binding"/>
    <property type="evidence" value="ECO:0007669"/>
    <property type="project" value="InterPro"/>
</dbReference>
<dbReference type="Gene3D" id="2.60.130.10">
    <property type="entry name" value="Aromatic compound dioxygenase"/>
    <property type="match status" value="1"/>
</dbReference>
<comment type="caution">
    <text evidence="3">The sequence shown here is derived from an EMBL/GenBank/DDBJ whole genome shotgun (WGS) entry which is preliminary data.</text>
</comment>
<dbReference type="GO" id="GO:0016702">
    <property type="term" value="F:oxidoreductase activity, acting on single donors with incorporation of molecular oxygen, incorporation of two atoms of oxygen"/>
    <property type="evidence" value="ECO:0007669"/>
    <property type="project" value="InterPro"/>
</dbReference>
<protein>
    <submittedName>
        <fullName evidence="3">T9SS type A sorting domain-containing protein</fullName>
    </submittedName>
</protein>
<evidence type="ECO:0000313" key="3">
    <source>
        <dbReference type="EMBL" id="KAA5533509.1"/>
    </source>
</evidence>
<dbReference type="InterPro" id="IPR015889">
    <property type="entry name" value="Intradiol_dOase_core"/>
</dbReference>
<dbReference type="Gene3D" id="2.60.40.4070">
    <property type="match status" value="1"/>
</dbReference>
<feature type="domain" description="Intradiol ring-cleavage dioxygenases" evidence="1">
    <location>
        <begin position="63"/>
        <end position="146"/>
    </location>
</feature>
<reference evidence="3 4" key="1">
    <citation type="submission" date="2019-09" db="EMBL/GenBank/DDBJ databases">
        <title>Genome sequence and assembly of Taibaiella sp.</title>
        <authorList>
            <person name="Chhetri G."/>
        </authorList>
    </citation>
    <scope>NUCLEOTIDE SEQUENCE [LARGE SCALE GENOMIC DNA]</scope>
    <source>
        <strain evidence="3 4">KVB11</strain>
    </source>
</reference>
<dbReference type="Pfam" id="PF18962">
    <property type="entry name" value="Por_Secre_tail"/>
    <property type="match status" value="1"/>
</dbReference>
<proteinExistence type="predicted"/>